<organism evidence="1">
    <name type="scientific">Arundo donax</name>
    <name type="common">Giant reed</name>
    <name type="synonym">Donax arundinaceus</name>
    <dbReference type="NCBI Taxonomy" id="35708"/>
    <lineage>
        <taxon>Eukaryota</taxon>
        <taxon>Viridiplantae</taxon>
        <taxon>Streptophyta</taxon>
        <taxon>Embryophyta</taxon>
        <taxon>Tracheophyta</taxon>
        <taxon>Spermatophyta</taxon>
        <taxon>Magnoliopsida</taxon>
        <taxon>Liliopsida</taxon>
        <taxon>Poales</taxon>
        <taxon>Poaceae</taxon>
        <taxon>PACMAD clade</taxon>
        <taxon>Arundinoideae</taxon>
        <taxon>Arundineae</taxon>
        <taxon>Arundo</taxon>
    </lineage>
</organism>
<protein>
    <submittedName>
        <fullName evidence="1">Uncharacterized protein</fullName>
    </submittedName>
</protein>
<name>A0A0A8Y3R2_ARUDO</name>
<dbReference type="EMBL" id="GBRH01276929">
    <property type="protein sequence ID" value="JAD20966.1"/>
    <property type="molecule type" value="Transcribed_RNA"/>
</dbReference>
<proteinExistence type="predicted"/>
<sequence>MDQAPRMMMELRPFLVWSSMPEFVLAHHASKELLSGWGERSCRPTLCRMLYHTCLEKTHEISK</sequence>
<reference evidence="1" key="2">
    <citation type="journal article" date="2015" name="Data Brief">
        <title>Shoot transcriptome of the giant reed, Arundo donax.</title>
        <authorList>
            <person name="Barrero R.A."/>
            <person name="Guerrero F.D."/>
            <person name="Moolhuijzen P."/>
            <person name="Goolsby J.A."/>
            <person name="Tidwell J."/>
            <person name="Bellgard S.E."/>
            <person name="Bellgard M.I."/>
        </authorList>
    </citation>
    <scope>NUCLEOTIDE SEQUENCE</scope>
    <source>
        <tissue evidence="1">Shoot tissue taken approximately 20 cm above the soil surface</tissue>
    </source>
</reference>
<evidence type="ECO:0000313" key="1">
    <source>
        <dbReference type="EMBL" id="JAD20966.1"/>
    </source>
</evidence>
<reference evidence="1" key="1">
    <citation type="submission" date="2014-09" db="EMBL/GenBank/DDBJ databases">
        <authorList>
            <person name="Magalhaes I.L.F."/>
            <person name="Oliveira U."/>
            <person name="Santos F.R."/>
            <person name="Vidigal T.H.D.A."/>
            <person name="Brescovit A.D."/>
            <person name="Santos A.J."/>
        </authorList>
    </citation>
    <scope>NUCLEOTIDE SEQUENCE</scope>
    <source>
        <tissue evidence="1">Shoot tissue taken approximately 20 cm above the soil surface</tissue>
    </source>
</reference>
<dbReference type="AlphaFoldDB" id="A0A0A8Y3R2"/>
<accession>A0A0A8Y3R2</accession>